<dbReference type="AlphaFoldDB" id="A0A444J5D2"/>
<reference evidence="1 2" key="1">
    <citation type="submission" date="2017-01" db="EMBL/GenBank/DDBJ databases">
        <title>The cable genome- insights into the physiology and evolution of filamentous bacteria capable of sulfide oxidation via long distance electron transfer.</title>
        <authorList>
            <person name="Schreiber L."/>
            <person name="Bjerg J.T."/>
            <person name="Boggild A."/>
            <person name="Van De Vossenberg J."/>
            <person name="Meysman F."/>
            <person name="Nielsen L.P."/>
            <person name="Schramm A."/>
            <person name="Kjeldsen K.U."/>
        </authorList>
    </citation>
    <scope>NUCLEOTIDE SEQUENCE [LARGE SCALE GENOMIC DNA]</scope>
    <source>
        <strain evidence="1">MCF</strain>
    </source>
</reference>
<dbReference type="Proteomes" id="UP000287853">
    <property type="component" value="Unassembled WGS sequence"/>
</dbReference>
<dbReference type="EMBL" id="MTKO01000002">
    <property type="protein sequence ID" value="RWX48277.1"/>
    <property type="molecule type" value="Genomic_DNA"/>
</dbReference>
<evidence type="ECO:0000313" key="1">
    <source>
        <dbReference type="EMBL" id="RWX48277.1"/>
    </source>
</evidence>
<name>A0A444J5D2_9BACT</name>
<keyword evidence="2" id="KW-1185">Reference proteome</keyword>
<accession>A0A444J5D2</accession>
<gene>
    <name evidence="1" type="ORF">H206_05179</name>
</gene>
<sequence>MRRARGIRIRQTIAIIISVEARFSRLFRRGVSHL</sequence>
<evidence type="ECO:0000313" key="2">
    <source>
        <dbReference type="Proteomes" id="UP000287853"/>
    </source>
</evidence>
<proteinExistence type="predicted"/>
<organism evidence="1 2">
    <name type="scientific">Candidatus Electrothrix aarhusensis</name>
    <dbReference type="NCBI Taxonomy" id="1859131"/>
    <lineage>
        <taxon>Bacteria</taxon>
        <taxon>Pseudomonadati</taxon>
        <taxon>Thermodesulfobacteriota</taxon>
        <taxon>Desulfobulbia</taxon>
        <taxon>Desulfobulbales</taxon>
        <taxon>Desulfobulbaceae</taxon>
        <taxon>Candidatus Electrothrix</taxon>
    </lineage>
</organism>
<comment type="caution">
    <text evidence="1">The sequence shown here is derived from an EMBL/GenBank/DDBJ whole genome shotgun (WGS) entry which is preliminary data.</text>
</comment>
<protein>
    <submittedName>
        <fullName evidence="1">Uncharacterized protein</fullName>
    </submittedName>
</protein>